<name>A0ABQ7H955_DUNSA</name>
<feature type="compositionally biased region" description="Basic and acidic residues" evidence="1">
    <location>
        <begin position="68"/>
        <end position="79"/>
    </location>
</feature>
<proteinExistence type="predicted"/>
<protein>
    <submittedName>
        <fullName evidence="2">Uncharacterized protein</fullName>
    </submittedName>
</protein>
<evidence type="ECO:0000256" key="1">
    <source>
        <dbReference type="SAM" id="MobiDB-lite"/>
    </source>
</evidence>
<organism evidence="2 3">
    <name type="scientific">Dunaliella salina</name>
    <name type="common">Green alga</name>
    <name type="synonym">Protococcus salinus</name>
    <dbReference type="NCBI Taxonomy" id="3046"/>
    <lineage>
        <taxon>Eukaryota</taxon>
        <taxon>Viridiplantae</taxon>
        <taxon>Chlorophyta</taxon>
        <taxon>core chlorophytes</taxon>
        <taxon>Chlorophyceae</taxon>
        <taxon>CS clade</taxon>
        <taxon>Chlamydomonadales</taxon>
        <taxon>Dunaliellaceae</taxon>
        <taxon>Dunaliella</taxon>
    </lineage>
</organism>
<gene>
    <name evidence="2" type="ORF">DUNSADRAFT_17943</name>
</gene>
<feature type="non-terminal residue" evidence="2">
    <location>
        <position position="1"/>
    </location>
</feature>
<sequence>IENEYKSFMRELGGNVPKELQGEDDSSSAAQGRGRDGLSARGHHYGRDRDPIGPQPPSRAGPGPGGPPKEDDSHDACTL</sequence>
<feature type="compositionally biased region" description="Pro residues" evidence="1">
    <location>
        <begin position="53"/>
        <end position="67"/>
    </location>
</feature>
<accession>A0ABQ7H955</accession>
<dbReference type="Proteomes" id="UP000815325">
    <property type="component" value="Unassembled WGS sequence"/>
</dbReference>
<comment type="caution">
    <text evidence="2">The sequence shown here is derived from an EMBL/GenBank/DDBJ whole genome shotgun (WGS) entry which is preliminary data.</text>
</comment>
<keyword evidence="3" id="KW-1185">Reference proteome</keyword>
<evidence type="ECO:0000313" key="2">
    <source>
        <dbReference type="EMBL" id="KAF5843365.1"/>
    </source>
</evidence>
<feature type="region of interest" description="Disordered" evidence="1">
    <location>
        <begin position="12"/>
        <end position="79"/>
    </location>
</feature>
<dbReference type="EMBL" id="MU069444">
    <property type="protein sequence ID" value="KAF5843365.1"/>
    <property type="molecule type" value="Genomic_DNA"/>
</dbReference>
<evidence type="ECO:0000313" key="3">
    <source>
        <dbReference type="Proteomes" id="UP000815325"/>
    </source>
</evidence>
<reference evidence="2" key="1">
    <citation type="submission" date="2017-08" db="EMBL/GenBank/DDBJ databases">
        <authorList>
            <person name="Polle J.E."/>
            <person name="Barry K."/>
            <person name="Cushman J."/>
            <person name="Schmutz J."/>
            <person name="Tran D."/>
            <person name="Hathwaick L.T."/>
            <person name="Yim W.C."/>
            <person name="Jenkins J."/>
            <person name="Mckie-Krisberg Z.M."/>
            <person name="Prochnik S."/>
            <person name="Lindquist E."/>
            <person name="Dockter R.B."/>
            <person name="Adam C."/>
            <person name="Molina H."/>
            <person name="Bunkerborg J."/>
            <person name="Jin E."/>
            <person name="Buchheim M."/>
            <person name="Magnuson J."/>
        </authorList>
    </citation>
    <scope>NUCLEOTIDE SEQUENCE</scope>
    <source>
        <strain evidence="2">CCAP 19/18</strain>
    </source>
</reference>